<dbReference type="EMBL" id="CP051167">
    <property type="protein sequence ID" value="QIZ73263.1"/>
    <property type="molecule type" value="Genomic_DNA"/>
</dbReference>
<protein>
    <submittedName>
        <fullName evidence="2">DUF4335 domain-containing protein</fullName>
    </submittedName>
</protein>
<accession>A0A6H1U5E9</accession>
<evidence type="ECO:0000313" key="2">
    <source>
        <dbReference type="EMBL" id="QIZ73263.1"/>
    </source>
</evidence>
<proteinExistence type="predicted"/>
<organism evidence="2 3">
    <name type="scientific">Oxynema aestuarii AP17</name>
    <dbReference type="NCBI Taxonomy" id="2064643"/>
    <lineage>
        <taxon>Bacteria</taxon>
        <taxon>Bacillati</taxon>
        <taxon>Cyanobacteriota</taxon>
        <taxon>Cyanophyceae</taxon>
        <taxon>Oscillatoriophycideae</taxon>
        <taxon>Oscillatoriales</taxon>
        <taxon>Oscillatoriaceae</taxon>
        <taxon>Oxynema</taxon>
        <taxon>Oxynema aestuarii</taxon>
    </lineage>
</organism>
<gene>
    <name evidence="2" type="ORF">HCG48_23880</name>
</gene>
<evidence type="ECO:0000313" key="3">
    <source>
        <dbReference type="Proteomes" id="UP000500857"/>
    </source>
</evidence>
<feature type="compositionally biased region" description="Polar residues" evidence="1">
    <location>
        <begin position="244"/>
        <end position="255"/>
    </location>
</feature>
<evidence type="ECO:0000256" key="1">
    <source>
        <dbReference type="SAM" id="MobiDB-lite"/>
    </source>
</evidence>
<keyword evidence="3" id="KW-1185">Reference proteome</keyword>
<dbReference type="RefSeq" id="WP_168571409.1">
    <property type="nucleotide sequence ID" value="NZ_CP051167.1"/>
</dbReference>
<dbReference type="InterPro" id="IPR025569">
    <property type="entry name" value="DUF4335"/>
</dbReference>
<feature type="compositionally biased region" description="Polar residues" evidence="1">
    <location>
        <begin position="211"/>
        <end position="225"/>
    </location>
</feature>
<sequence length="472" mass="51555">MSIQREYILPNCKLILEGLSDEKSSGSGSSTSANTLSILVNADCYVAGKEQPLSGGMEFFQALVMAVSSYAQEFLSGVRAYRRLGDPHGDEDESESALVQFKPLDTNLHRLLVRSPDRPGSPPLTIDLNSVQLFDLVEAVDQFLADRETLPQLALQLRSVSKSEAKTQIPVTQRALPAAIGVSSLAIAAMAFFFVPVPDIERPVEDPKPQPTSEQLQDSQDTTPAGSDPPEDRPSPPSPDELSRTSAPATPTITDPETLATLEDQLYDQIDEAWQTRPEFDLDLIYRVGVGADGAIVGYEAQNDLAREYSDGTPLSQLVYKPVEGGSAPEPVALFEVIFQPDGRLQVDPWQNQQREEAIDLGDAPEITDRAVIDDLVYTLQGQLIDALPASRDFVRPLTYRVGVIEDGTIVDYEAVDRLSEENLDKTPLQELHQPSAAVVRSNNTVTPAAIAQFRVVFRPTGVPEVSPWDGF</sequence>
<dbReference type="KEGG" id="oxy:HCG48_23880"/>
<name>A0A6H1U5E9_9CYAN</name>
<dbReference type="Proteomes" id="UP000500857">
    <property type="component" value="Chromosome"/>
</dbReference>
<feature type="region of interest" description="Disordered" evidence="1">
    <location>
        <begin position="202"/>
        <end position="257"/>
    </location>
</feature>
<dbReference type="Pfam" id="PF14233">
    <property type="entry name" value="DUF4335"/>
    <property type="match status" value="1"/>
</dbReference>
<reference evidence="2 3" key="1">
    <citation type="submission" date="2020-04" db="EMBL/GenBank/DDBJ databases">
        <authorList>
            <person name="Basu S."/>
            <person name="Maruthanayagam V."/>
            <person name="Chakraborty S."/>
            <person name="Pramanik A."/>
            <person name="Mukherjee J."/>
            <person name="Brink B."/>
        </authorList>
    </citation>
    <scope>NUCLEOTIDE SEQUENCE [LARGE SCALE GENOMIC DNA]</scope>
    <source>
        <strain evidence="2 3">AP17</strain>
    </source>
</reference>
<dbReference type="AlphaFoldDB" id="A0A6H1U5E9"/>